<proteinExistence type="predicted"/>
<evidence type="ECO:0000256" key="2">
    <source>
        <dbReference type="SAM" id="SignalP"/>
    </source>
</evidence>
<feature type="signal peptide" evidence="2">
    <location>
        <begin position="1"/>
        <end position="20"/>
    </location>
</feature>
<keyword evidence="4" id="KW-1185">Reference proteome</keyword>
<evidence type="ECO:0008006" key="5">
    <source>
        <dbReference type="Google" id="ProtNLM"/>
    </source>
</evidence>
<dbReference type="PROSITE" id="PS51257">
    <property type="entry name" value="PROKAR_LIPOPROTEIN"/>
    <property type="match status" value="1"/>
</dbReference>
<sequence length="208" mass="23089">MRRTATTLALLLVMAGCGQAEQPYEPKSASTAVQSPAKDPPKSPDQADPAEEEDLPSGPQTIQAGKNLRLRIEWPANPDPLLKVMVDQYIGTRKAIAEGETVYNRNMEIEAENQSNGWIREFVEQGQSWRGVGRIYNLRVFARRSKGAQINACIDETGIRVISATTGKAVARQPAWLRTPYPKAVVAHRGDDGVWRIRTYLDISERCS</sequence>
<dbReference type="EMBL" id="BAABDQ010000001">
    <property type="protein sequence ID" value="GAA3526851.1"/>
    <property type="molecule type" value="Genomic_DNA"/>
</dbReference>
<keyword evidence="2" id="KW-0732">Signal</keyword>
<evidence type="ECO:0000313" key="3">
    <source>
        <dbReference type="EMBL" id="GAA3526851.1"/>
    </source>
</evidence>
<accession>A0ABP6V4J0</accession>
<feature type="region of interest" description="Disordered" evidence="1">
    <location>
        <begin position="21"/>
        <end position="61"/>
    </location>
</feature>
<dbReference type="Proteomes" id="UP001500630">
    <property type="component" value="Unassembled WGS sequence"/>
</dbReference>
<evidence type="ECO:0000256" key="1">
    <source>
        <dbReference type="SAM" id="MobiDB-lite"/>
    </source>
</evidence>
<organism evidence="3 4">
    <name type="scientific">Nonomuraea rosea</name>
    <dbReference type="NCBI Taxonomy" id="638574"/>
    <lineage>
        <taxon>Bacteria</taxon>
        <taxon>Bacillati</taxon>
        <taxon>Actinomycetota</taxon>
        <taxon>Actinomycetes</taxon>
        <taxon>Streptosporangiales</taxon>
        <taxon>Streptosporangiaceae</taxon>
        <taxon>Nonomuraea</taxon>
    </lineage>
</organism>
<name>A0ABP6V4J0_9ACTN</name>
<gene>
    <name evidence="3" type="ORF">GCM10022419_001960</name>
</gene>
<dbReference type="RefSeq" id="WP_345557608.1">
    <property type="nucleotide sequence ID" value="NZ_BAABDQ010000001.1"/>
</dbReference>
<feature type="chain" id="PRO_5046341929" description="Lipoprotein" evidence="2">
    <location>
        <begin position="21"/>
        <end position="208"/>
    </location>
</feature>
<protein>
    <recommendedName>
        <fullName evidence="5">Lipoprotein</fullName>
    </recommendedName>
</protein>
<comment type="caution">
    <text evidence="3">The sequence shown here is derived from an EMBL/GenBank/DDBJ whole genome shotgun (WGS) entry which is preliminary data.</text>
</comment>
<evidence type="ECO:0000313" key="4">
    <source>
        <dbReference type="Proteomes" id="UP001500630"/>
    </source>
</evidence>
<reference evidence="4" key="1">
    <citation type="journal article" date="2019" name="Int. J. Syst. Evol. Microbiol.">
        <title>The Global Catalogue of Microorganisms (GCM) 10K type strain sequencing project: providing services to taxonomists for standard genome sequencing and annotation.</title>
        <authorList>
            <consortium name="The Broad Institute Genomics Platform"/>
            <consortium name="The Broad Institute Genome Sequencing Center for Infectious Disease"/>
            <person name="Wu L."/>
            <person name="Ma J."/>
        </authorList>
    </citation>
    <scope>NUCLEOTIDE SEQUENCE [LARGE SCALE GENOMIC DNA]</scope>
    <source>
        <strain evidence="4">JCM 17326</strain>
    </source>
</reference>